<dbReference type="Pfam" id="PF00248">
    <property type="entry name" value="Aldo_ket_red"/>
    <property type="match status" value="1"/>
</dbReference>
<keyword evidence="1" id="KW-0560">Oxidoreductase</keyword>
<dbReference type="PANTHER" id="PTHR43364:SF6">
    <property type="entry name" value="OXIDOREDUCTASE-RELATED"/>
    <property type="match status" value="1"/>
</dbReference>
<dbReference type="CDD" id="cd19081">
    <property type="entry name" value="AKR_AKR9C1"/>
    <property type="match status" value="1"/>
</dbReference>
<dbReference type="SUPFAM" id="SSF53850">
    <property type="entry name" value="Periplasmic binding protein-like II"/>
    <property type="match status" value="1"/>
</dbReference>
<dbReference type="Gene3D" id="3.20.20.100">
    <property type="entry name" value="NADP-dependent oxidoreductase domain"/>
    <property type="match status" value="1"/>
</dbReference>
<dbReference type="InterPro" id="IPR036812">
    <property type="entry name" value="NAD(P)_OxRdtase_dom_sf"/>
</dbReference>
<dbReference type="GO" id="GO:0005829">
    <property type="term" value="C:cytosol"/>
    <property type="evidence" value="ECO:0007669"/>
    <property type="project" value="TreeGrafter"/>
</dbReference>
<evidence type="ECO:0000259" key="2">
    <source>
        <dbReference type="Pfam" id="PF00248"/>
    </source>
</evidence>
<dbReference type="AlphaFoldDB" id="A0A0E1VUQ4"/>
<dbReference type="SUPFAM" id="SSF51430">
    <property type="entry name" value="NAD(P)-linked oxidoreductase"/>
    <property type="match status" value="1"/>
</dbReference>
<proteinExistence type="predicted"/>
<dbReference type="InterPro" id="IPR020471">
    <property type="entry name" value="AKR"/>
</dbReference>
<dbReference type="EMBL" id="CM000833">
    <property type="protein sequence ID" value="EET03731.1"/>
    <property type="molecule type" value="Genomic_DNA"/>
</dbReference>
<evidence type="ECO:0000313" key="3">
    <source>
        <dbReference type="EMBL" id="EET03731.1"/>
    </source>
</evidence>
<evidence type="ECO:0000256" key="1">
    <source>
        <dbReference type="ARBA" id="ARBA00023002"/>
    </source>
</evidence>
<feature type="domain" description="NADP-dependent oxidoreductase" evidence="2">
    <location>
        <begin position="165"/>
        <end position="462"/>
    </location>
</feature>
<organism evidence="3">
    <name type="scientific">Burkholderia pseudomallei 1710a</name>
    <dbReference type="NCBI Taxonomy" id="320371"/>
    <lineage>
        <taxon>Bacteria</taxon>
        <taxon>Pseudomonadati</taxon>
        <taxon>Pseudomonadota</taxon>
        <taxon>Betaproteobacteria</taxon>
        <taxon>Burkholderiales</taxon>
        <taxon>Burkholderiaceae</taxon>
        <taxon>Burkholderia</taxon>
        <taxon>pseudomallei group</taxon>
    </lineage>
</organism>
<dbReference type="Proteomes" id="UP000001812">
    <property type="component" value="Chromosome II"/>
</dbReference>
<dbReference type="PRINTS" id="PR00069">
    <property type="entry name" value="ALDKETRDTASE"/>
</dbReference>
<dbReference type="Gene3D" id="3.40.190.10">
    <property type="entry name" value="Periplasmic binding protein-like II"/>
    <property type="match status" value="1"/>
</dbReference>
<reference evidence="3" key="1">
    <citation type="submission" date="2009-05" db="EMBL/GenBank/DDBJ databases">
        <authorList>
            <person name="Harkins D.M."/>
            <person name="DeShazer D."/>
            <person name="Woods D.E."/>
            <person name="Brinkac L.M."/>
            <person name="Brown K.A."/>
            <person name="Hung G.C."/>
            <person name="Tuanyok A."/>
            <person name="Zhang B."/>
            <person name="Nierman W.C."/>
        </authorList>
    </citation>
    <scope>NUCLEOTIDE SEQUENCE [LARGE SCALE GENOMIC DNA]</scope>
    <source>
        <strain evidence="3">1710a</strain>
    </source>
</reference>
<accession>A0A0E1VUQ4</accession>
<dbReference type="InterPro" id="IPR023210">
    <property type="entry name" value="NADP_OxRdtase_dom"/>
</dbReference>
<sequence>MRVSLPVSLGRRRALPALLDVAQRHPLLRLDLLFTDRRSDLVDEGIDRAVRIGDPGGRQREPCVPRPRPPALGVVRVARLSRAARQASAQWRGRAASHARAGRPAAWRSLVGARSFEIGFNRFEPRRPRVSMNGVKPRAGRTLIIERREKMALRSLGTSTIQVSPLVFGGNVFGWTADENTSFSLLDALADAGINFIDTADVYSAWVPGNQGGESETIIGKWLKRSGKRDQVVIATKVGLLETRAGLSRENILKAADDSLRRLQTDYIDLYFSHRDLADTAPLEETLGAYQTLIEQGKVRIIGASNYSGARLREAAELSRRTGLPAYQVIQPEYNLYDREAYERDLEPAATELRLGVVTYYALASGFLSGKYRSEADLKKSARGRRVEQYLNPRGLRILAALDAVAAKHGSTQTSVALAWQMARPSVTAPIASATSLEQLSALGAAIRLQLDAHDIRQLDDASAP</sequence>
<gene>
    <name evidence="3" type="ORF">BURPS1710A_A0340</name>
</gene>
<name>A0A0E1VUQ4_BURPE</name>
<protein>
    <submittedName>
        <fullName evidence="3">Oxidoreductase</fullName>
    </submittedName>
</protein>
<dbReference type="HOGENOM" id="CLU_023205_2_0_4"/>
<dbReference type="PANTHER" id="PTHR43364">
    <property type="entry name" value="NADH-SPECIFIC METHYLGLYOXAL REDUCTASE-RELATED"/>
    <property type="match status" value="1"/>
</dbReference>
<dbReference type="FunFam" id="3.20.20.100:FF:000004">
    <property type="entry name" value="Oxidoreductase, aldo/keto reductase"/>
    <property type="match status" value="1"/>
</dbReference>
<dbReference type="InterPro" id="IPR050523">
    <property type="entry name" value="AKR_Detox_Biosynth"/>
</dbReference>
<dbReference type="GO" id="GO:0016491">
    <property type="term" value="F:oxidoreductase activity"/>
    <property type="evidence" value="ECO:0007669"/>
    <property type="project" value="UniProtKB-KW"/>
</dbReference>